<organism evidence="1 2">
    <name type="scientific">Anaerotignum lactatifermentans DSM 14214</name>
    <dbReference type="NCBI Taxonomy" id="1121323"/>
    <lineage>
        <taxon>Bacteria</taxon>
        <taxon>Bacillati</taxon>
        <taxon>Bacillota</taxon>
        <taxon>Clostridia</taxon>
        <taxon>Lachnospirales</taxon>
        <taxon>Anaerotignaceae</taxon>
        <taxon>Anaerotignum</taxon>
    </lineage>
</organism>
<dbReference type="Proteomes" id="UP000183975">
    <property type="component" value="Unassembled WGS sequence"/>
</dbReference>
<keyword evidence="2" id="KW-1185">Reference proteome</keyword>
<accession>A0A1M6SPM4</accession>
<evidence type="ECO:0000313" key="1">
    <source>
        <dbReference type="EMBL" id="SHK46580.1"/>
    </source>
</evidence>
<gene>
    <name evidence="1" type="ORF">SAMN02745138_01770</name>
</gene>
<dbReference type="AlphaFoldDB" id="A0A1M6SPM4"/>
<name>A0A1M6SPM4_9FIRM</name>
<proteinExistence type="predicted"/>
<evidence type="ECO:0000313" key="2">
    <source>
        <dbReference type="Proteomes" id="UP000183975"/>
    </source>
</evidence>
<dbReference type="RefSeq" id="WP_072851008.1">
    <property type="nucleotide sequence ID" value="NZ_FRAH01000028.1"/>
</dbReference>
<dbReference type="EMBL" id="FRAH01000028">
    <property type="protein sequence ID" value="SHK46580.1"/>
    <property type="molecule type" value="Genomic_DNA"/>
</dbReference>
<protein>
    <submittedName>
        <fullName evidence="1">Uncharacterized protein</fullName>
    </submittedName>
</protein>
<sequence>MAKDRFSIYVQLIFRIFDSLTFRAAKKEYFRFSCDNHAKILPKEDGFFVVVGNEKPKTILIQSGIYGTMEIDTTDISSETVLNLWAEPKKGYHLTADIHWLRVSCTPHERIFALEKEQEPAIRLLEKGEKGSTSIKIYKDRKWQLDGAAMVLCAKDNPDDFEIVYVQNMEHDICTLSAPLKKEHKKIKTGLYPLMHGTADAQGICEIAVRKQTEYLLLKADGQIVENNH</sequence>
<reference evidence="1 2" key="1">
    <citation type="submission" date="2016-11" db="EMBL/GenBank/DDBJ databases">
        <authorList>
            <person name="Jaros S."/>
            <person name="Januszkiewicz K."/>
            <person name="Wedrychowicz H."/>
        </authorList>
    </citation>
    <scope>NUCLEOTIDE SEQUENCE [LARGE SCALE GENOMIC DNA]</scope>
    <source>
        <strain evidence="1 2">DSM 14214</strain>
    </source>
</reference>